<organism evidence="5 6">
    <name type="scientific">Roseibium aquae</name>
    <dbReference type="NCBI Taxonomy" id="1323746"/>
    <lineage>
        <taxon>Bacteria</taxon>
        <taxon>Pseudomonadati</taxon>
        <taxon>Pseudomonadota</taxon>
        <taxon>Alphaproteobacteria</taxon>
        <taxon>Hyphomicrobiales</taxon>
        <taxon>Stappiaceae</taxon>
        <taxon>Roseibium</taxon>
    </lineage>
</organism>
<dbReference type="AlphaFoldDB" id="A0A916TL36"/>
<dbReference type="Proteomes" id="UP000605148">
    <property type="component" value="Unassembled WGS sequence"/>
</dbReference>
<feature type="domain" description="Prohead serine protease" evidence="4">
    <location>
        <begin position="4"/>
        <end position="136"/>
    </location>
</feature>
<evidence type="ECO:0000256" key="3">
    <source>
        <dbReference type="ARBA" id="ARBA00022801"/>
    </source>
</evidence>
<dbReference type="SUPFAM" id="SSF50789">
    <property type="entry name" value="Herpes virus serine proteinase, assemblin"/>
    <property type="match status" value="1"/>
</dbReference>
<dbReference type="Pfam" id="PF04586">
    <property type="entry name" value="Peptidase_S78"/>
    <property type="match status" value="1"/>
</dbReference>
<evidence type="ECO:0000259" key="4">
    <source>
        <dbReference type="Pfam" id="PF04586"/>
    </source>
</evidence>
<proteinExistence type="predicted"/>
<evidence type="ECO:0000313" key="5">
    <source>
        <dbReference type="EMBL" id="GGB50949.1"/>
    </source>
</evidence>
<evidence type="ECO:0000256" key="1">
    <source>
        <dbReference type="ARBA" id="ARBA00022612"/>
    </source>
</evidence>
<keyword evidence="6" id="KW-1185">Reference proteome</keyword>
<keyword evidence="2" id="KW-0645">Protease</keyword>
<dbReference type="RefSeq" id="WP_150496160.1">
    <property type="nucleotide sequence ID" value="NZ_BMFA01000006.1"/>
</dbReference>
<dbReference type="EMBL" id="BMFA01000006">
    <property type="protein sequence ID" value="GGB50949.1"/>
    <property type="molecule type" value="Genomic_DNA"/>
</dbReference>
<gene>
    <name evidence="5" type="ORF">GCM10011316_23770</name>
</gene>
<name>A0A916TL36_9HYPH</name>
<dbReference type="GO" id="GO:0006508">
    <property type="term" value="P:proteolysis"/>
    <property type="evidence" value="ECO:0007669"/>
    <property type="project" value="UniProtKB-KW"/>
</dbReference>
<sequence>MNGAATIEGYASVFGERDEAGDRVVFGAFRRSLAARGARGIAMLWQHDPGAPIGRWDVLAEDRWGLHVRGRLLTGLARGREAAVLIAAGALTGLSIGFRPRRAVRAAGTGERILQDIDLWEISLVTFPQADKARIRRIG</sequence>
<dbReference type="GO" id="GO:0008233">
    <property type="term" value="F:peptidase activity"/>
    <property type="evidence" value="ECO:0007669"/>
    <property type="project" value="UniProtKB-KW"/>
</dbReference>
<reference evidence="5" key="1">
    <citation type="journal article" date="2014" name="Int. J. Syst. Evol. Microbiol.">
        <title>Complete genome sequence of Corynebacterium casei LMG S-19264T (=DSM 44701T), isolated from a smear-ripened cheese.</title>
        <authorList>
            <consortium name="US DOE Joint Genome Institute (JGI-PGF)"/>
            <person name="Walter F."/>
            <person name="Albersmeier A."/>
            <person name="Kalinowski J."/>
            <person name="Ruckert C."/>
        </authorList>
    </citation>
    <scope>NUCLEOTIDE SEQUENCE</scope>
    <source>
        <strain evidence="5">CGMCC 1.12426</strain>
    </source>
</reference>
<keyword evidence="1" id="KW-1188">Viral release from host cell</keyword>
<dbReference type="NCBIfam" id="TIGR01543">
    <property type="entry name" value="proheadase_HK97"/>
    <property type="match status" value="1"/>
</dbReference>
<protein>
    <recommendedName>
        <fullName evidence="4">Prohead serine protease domain-containing protein</fullName>
    </recommendedName>
</protein>
<reference evidence="5" key="2">
    <citation type="submission" date="2020-09" db="EMBL/GenBank/DDBJ databases">
        <authorList>
            <person name="Sun Q."/>
            <person name="Zhou Y."/>
        </authorList>
    </citation>
    <scope>NUCLEOTIDE SEQUENCE</scope>
    <source>
        <strain evidence="5">CGMCC 1.12426</strain>
    </source>
</reference>
<dbReference type="InterPro" id="IPR054613">
    <property type="entry name" value="Peptidase_S78_dom"/>
</dbReference>
<dbReference type="OrthoDB" id="9804926at2"/>
<evidence type="ECO:0000313" key="6">
    <source>
        <dbReference type="Proteomes" id="UP000605148"/>
    </source>
</evidence>
<keyword evidence="3" id="KW-0378">Hydrolase</keyword>
<dbReference type="InterPro" id="IPR006433">
    <property type="entry name" value="Prohead_protease"/>
</dbReference>
<accession>A0A916TL36</accession>
<comment type="caution">
    <text evidence="5">The sequence shown here is derived from an EMBL/GenBank/DDBJ whole genome shotgun (WGS) entry which is preliminary data.</text>
</comment>
<evidence type="ECO:0000256" key="2">
    <source>
        <dbReference type="ARBA" id="ARBA00022670"/>
    </source>
</evidence>